<dbReference type="EMBL" id="MU971378">
    <property type="protein sequence ID" value="KAK9236859.1"/>
    <property type="molecule type" value="Genomic_DNA"/>
</dbReference>
<name>A0ACC3SZJ4_LIPKO</name>
<evidence type="ECO:0000313" key="2">
    <source>
        <dbReference type="Proteomes" id="UP001433508"/>
    </source>
</evidence>
<accession>A0ACC3SZJ4</accession>
<evidence type="ECO:0000313" key="1">
    <source>
        <dbReference type="EMBL" id="KAK9236859.1"/>
    </source>
</evidence>
<sequence length="235" mass="26954">MFSAKLKNGIQRSSSAVAVEEKENQKIAVEEQHFLSLTDDLKGAKNALEKDDENAVLKRLPRLVSNVDSQIYLAKGLGVISLNSSALASNTQPSKLAFRKIVDPIKIKREHKEEKDATAGEKWFGLPKTELTPTIKRDMQLLKLRNVLDPKRHYKRENDKDIPKYFQTGTIVEGPTEFFSSRLTKKERKQTLADEILADEKTKAYFKRKYDEIQTVKTSGGKNFYKGIKRKRNRR</sequence>
<dbReference type="Proteomes" id="UP001433508">
    <property type="component" value="Unassembled WGS sequence"/>
</dbReference>
<proteinExistence type="predicted"/>
<reference evidence="2" key="1">
    <citation type="journal article" date="2024" name="Front. Bioeng. Biotechnol.">
        <title>Genome-scale model development and genomic sequencing of the oleaginous clade Lipomyces.</title>
        <authorList>
            <person name="Czajka J.J."/>
            <person name="Han Y."/>
            <person name="Kim J."/>
            <person name="Mondo S.J."/>
            <person name="Hofstad B.A."/>
            <person name="Robles A."/>
            <person name="Haridas S."/>
            <person name="Riley R."/>
            <person name="LaButti K."/>
            <person name="Pangilinan J."/>
            <person name="Andreopoulos W."/>
            <person name="Lipzen A."/>
            <person name="Yan J."/>
            <person name="Wang M."/>
            <person name="Ng V."/>
            <person name="Grigoriev I.V."/>
            <person name="Spatafora J.W."/>
            <person name="Magnuson J.K."/>
            <person name="Baker S.E."/>
            <person name="Pomraning K.R."/>
        </authorList>
    </citation>
    <scope>NUCLEOTIDE SEQUENCE [LARGE SCALE GENOMIC DNA]</scope>
    <source>
        <strain evidence="2">CBS 7786</strain>
    </source>
</reference>
<keyword evidence="2" id="KW-1185">Reference proteome</keyword>
<organism evidence="1 2">
    <name type="scientific">Lipomyces kononenkoae</name>
    <name type="common">Yeast</name>
    <dbReference type="NCBI Taxonomy" id="34357"/>
    <lineage>
        <taxon>Eukaryota</taxon>
        <taxon>Fungi</taxon>
        <taxon>Dikarya</taxon>
        <taxon>Ascomycota</taxon>
        <taxon>Saccharomycotina</taxon>
        <taxon>Lipomycetes</taxon>
        <taxon>Lipomycetales</taxon>
        <taxon>Lipomycetaceae</taxon>
        <taxon>Lipomyces</taxon>
    </lineage>
</organism>
<comment type="caution">
    <text evidence="1">The sequence shown here is derived from an EMBL/GenBank/DDBJ whole genome shotgun (WGS) entry which is preliminary data.</text>
</comment>
<protein>
    <submittedName>
        <fullName evidence="1">Fcf2 pre-rRNA processing-domain-containing protein</fullName>
    </submittedName>
</protein>
<gene>
    <name evidence="1" type="ORF">V1525DRAFT_405561</name>
</gene>